<dbReference type="AlphaFoldDB" id="A0A936K8I8"/>
<dbReference type="GO" id="GO:0016829">
    <property type="term" value="F:lyase activity"/>
    <property type="evidence" value="ECO:0007669"/>
    <property type="project" value="UniProtKB-KW"/>
</dbReference>
<comment type="similarity">
    <text evidence="1">Belongs to the class-I fumarase family.</text>
</comment>
<evidence type="ECO:0000256" key="2">
    <source>
        <dbReference type="ARBA" id="ARBA00022485"/>
    </source>
</evidence>
<dbReference type="NCBIfam" id="TIGR00722">
    <property type="entry name" value="ttdA_fumA_fumB"/>
    <property type="match status" value="1"/>
</dbReference>
<keyword evidence="4" id="KW-0408">Iron</keyword>
<dbReference type="Pfam" id="PF05681">
    <property type="entry name" value="Fumerase"/>
    <property type="match status" value="1"/>
</dbReference>
<dbReference type="GO" id="GO:0046872">
    <property type="term" value="F:metal ion binding"/>
    <property type="evidence" value="ECO:0007669"/>
    <property type="project" value="UniProtKB-KW"/>
</dbReference>
<evidence type="ECO:0000256" key="5">
    <source>
        <dbReference type="ARBA" id="ARBA00023014"/>
    </source>
</evidence>
<reference evidence="8 9" key="1">
    <citation type="submission" date="2020-10" db="EMBL/GenBank/DDBJ databases">
        <title>Connecting structure to function with the recovery of over 1000 high-quality activated sludge metagenome-assembled genomes encoding full-length rRNA genes using long-read sequencing.</title>
        <authorList>
            <person name="Singleton C.M."/>
            <person name="Petriglieri F."/>
            <person name="Kristensen J.M."/>
            <person name="Kirkegaard R.H."/>
            <person name="Michaelsen T.Y."/>
            <person name="Andersen M.H."/>
            <person name="Karst S.M."/>
            <person name="Dueholm M.S."/>
            <person name="Nielsen P.H."/>
            <person name="Albertsen M."/>
        </authorList>
    </citation>
    <scope>NUCLEOTIDE SEQUENCE [LARGE SCALE GENOMIC DNA]</scope>
    <source>
        <strain evidence="8">OdNE_18-Q3-R46-58_MAXAC.008</strain>
    </source>
</reference>
<proteinExistence type="inferred from homology"/>
<keyword evidence="2" id="KW-0004">4Fe-4S</keyword>
<keyword evidence="5" id="KW-0411">Iron-sulfur</keyword>
<dbReference type="PANTHER" id="PTHR43351">
    <property type="entry name" value="L(+)-TARTRATE DEHYDRATASE SUBUNIT BETA"/>
    <property type="match status" value="1"/>
</dbReference>
<evidence type="ECO:0000256" key="3">
    <source>
        <dbReference type="ARBA" id="ARBA00022723"/>
    </source>
</evidence>
<evidence type="ECO:0000256" key="4">
    <source>
        <dbReference type="ARBA" id="ARBA00023004"/>
    </source>
</evidence>
<dbReference type="InterPro" id="IPR004646">
    <property type="entry name" value="Fe-S_hydro-lyase_TtdA-typ_cat"/>
</dbReference>
<evidence type="ECO:0000256" key="1">
    <source>
        <dbReference type="ARBA" id="ARBA00008876"/>
    </source>
</evidence>
<gene>
    <name evidence="8" type="ORF">IPN91_13065</name>
</gene>
<evidence type="ECO:0000313" key="8">
    <source>
        <dbReference type="EMBL" id="MBK8573532.1"/>
    </source>
</evidence>
<evidence type="ECO:0000313" key="9">
    <source>
        <dbReference type="Proteomes" id="UP000709959"/>
    </source>
</evidence>
<dbReference type="GO" id="GO:0051539">
    <property type="term" value="F:4 iron, 4 sulfur cluster binding"/>
    <property type="evidence" value="ECO:0007669"/>
    <property type="project" value="UniProtKB-KW"/>
</dbReference>
<dbReference type="EMBL" id="JADKCH010000021">
    <property type="protein sequence ID" value="MBK8573532.1"/>
    <property type="molecule type" value="Genomic_DNA"/>
</dbReference>
<feature type="domain" description="Fe-S hydro-lyase tartrate dehydratase alpha-type catalytic" evidence="7">
    <location>
        <begin position="40"/>
        <end position="315"/>
    </location>
</feature>
<keyword evidence="3" id="KW-0479">Metal-binding</keyword>
<dbReference type="Proteomes" id="UP000709959">
    <property type="component" value="Unassembled WGS sequence"/>
</dbReference>
<accession>A0A936K8I8</accession>
<organism evidence="8 9">
    <name type="scientific">Candidatus Geothrix odensensis</name>
    <dbReference type="NCBI Taxonomy" id="2954440"/>
    <lineage>
        <taxon>Bacteria</taxon>
        <taxon>Pseudomonadati</taxon>
        <taxon>Acidobacteriota</taxon>
        <taxon>Holophagae</taxon>
        <taxon>Holophagales</taxon>
        <taxon>Holophagaceae</taxon>
        <taxon>Geothrix</taxon>
    </lineage>
</organism>
<protein>
    <submittedName>
        <fullName evidence="8">Fumarate hydratase</fullName>
    </submittedName>
</protein>
<dbReference type="PANTHER" id="PTHR43351:SF2">
    <property type="entry name" value="L(+)-TARTRATE DEHYDRATASE SUBUNIT BETA-RELATED"/>
    <property type="match status" value="1"/>
</dbReference>
<comment type="caution">
    <text evidence="8">The sequence shown here is derived from an EMBL/GenBank/DDBJ whole genome shotgun (WGS) entry which is preliminary data.</text>
</comment>
<name>A0A936K8I8_9BACT</name>
<evidence type="ECO:0000256" key="6">
    <source>
        <dbReference type="ARBA" id="ARBA00023239"/>
    </source>
</evidence>
<keyword evidence="6" id="KW-0456">Lyase</keyword>
<evidence type="ECO:0000259" key="7">
    <source>
        <dbReference type="Pfam" id="PF05681"/>
    </source>
</evidence>
<sequence>MSECVVPALTSSEVVASKSVLPEGWKADLSNLKALDLTQPVMELLRRTTSRLPQDVIEAIVKGRDAEEVGSRAYNTLNDMVRNINLADGQVTPLCQDTGSIIFWVRHPFGLSQRAAKAQIRAAVVEATKRSWLRPNCVESLSGKNSGTNMDPFHEHHPAIHFEEWDKQEIEISVMQKGGGCENVGAQYRLPDAALGAGRDIKGVRKCIIDAVVKAQGQGCSPGILGVAIGGDRVTGYEKSKELILRKLGTANADPKMDSFEKELTADLNTLGIGPMGYGGVTTALGIHVEEMYRHPASFYVSISYMCWSSRRGTVTFPASGQPSYDL</sequence>